<dbReference type="Gene3D" id="3.40.50.300">
    <property type="entry name" value="P-loop containing nucleotide triphosphate hydrolases"/>
    <property type="match status" value="3"/>
</dbReference>
<dbReference type="OrthoDB" id="9757917at2"/>
<gene>
    <name evidence="6" type="ORF">EW093_01175</name>
</gene>
<evidence type="ECO:0000313" key="7">
    <source>
        <dbReference type="Proteomes" id="UP000323824"/>
    </source>
</evidence>
<dbReference type="AlphaFoldDB" id="A0A5C1QB36"/>
<dbReference type="SUPFAM" id="SSF52540">
    <property type="entry name" value="P-loop containing nucleoside triphosphate hydrolases"/>
    <property type="match status" value="1"/>
</dbReference>
<reference evidence="6 7" key="1">
    <citation type="submission" date="2019-02" db="EMBL/GenBank/DDBJ databases">
        <authorList>
            <person name="Fomenkov A."/>
            <person name="Dubinina G."/>
            <person name="Grabovich M."/>
            <person name="Vincze T."/>
            <person name="Roberts R.J."/>
        </authorList>
    </citation>
    <scope>NUCLEOTIDE SEQUENCE [LARGE SCALE GENOMIC DNA]</scope>
    <source>
        <strain evidence="6 7">P</strain>
    </source>
</reference>
<keyword evidence="4" id="KW-0067">ATP-binding</keyword>
<dbReference type="InterPro" id="IPR047187">
    <property type="entry name" value="SF1_C_Upf1"/>
</dbReference>
<dbReference type="InterPro" id="IPR050534">
    <property type="entry name" value="Coronavir_polyprotein_1ab"/>
</dbReference>
<evidence type="ECO:0000259" key="5">
    <source>
        <dbReference type="Pfam" id="PF13087"/>
    </source>
</evidence>
<dbReference type="GO" id="GO:0043139">
    <property type="term" value="F:5'-3' DNA helicase activity"/>
    <property type="evidence" value="ECO:0007669"/>
    <property type="project" value="TreeGrafter"/>
</dbReference>
<dbReference type="GO" id="GO:0005524">
    <property type="term" value="F:ATP binding"/>
    <property type="evidence" value="ECO:0007669"/>
    <property type="project" value="UniProtKB-KW"/>
</dbReference>
<evidence type="ECO:0000313" key="6">
    <source>
        <dbReference type="EMBL" id="QEN03372.1"/>
    </source>
</evidence>
<proteinExistence type="predicted"/>
<evidence type="ECO:0000256" key="2">
    <source>
        <dbReference type="ARBA" id="ARBA00022801"/>
    </source>
</evidence>
<dbReference type="InterPro" id="IPR027417">
    <property type="entry name" value="P-loop_NTPase"/>
</dbReference>
<dbReference type="CDD" id="cd18808">
    <property type="entry name" value="SF1_C_Upf1"/>
    <property type="match status" value="1"/>
</dbReference>
<protein>
    <recommendedName>
        <fullName evidence="5">DNA2/NAM7 helicase-like C-terminal domain-containing protein</fullName>
    </recommendedName>
</protein>
<sequence length="1034" mass="120312">MFKKQSSILGYWKAIEYFSPQSIPFVNNHSKEDPVFLFEDDYSCIWNNPSGQHYPKLEYKQSRQYHLYIGVYKQNIIENILSEKFGHDENIFNERELSESCLFFITLDAMGIPIEDSIILSSSSWAINNTLENDINSRNWLKGFDESFQDIKQFFNDYINQFGRNDRNSLEPNYRNLKIMFNTIIDRLGYEKLINNLEIRIKPVSIYESKDSNTESDFLNSFYLDELEKLSSFTTNSDLGVPLSKYLTINNDTNVNKRVDCRKDLKFVYNMLAPNKYPKGRWPSKGHFPLVLSQQFALNSLFNSNVDLFSVNGPPGTGKTTLLRDLMANIVVERAIKIASLDDPFNGFIEDSSLEWESGSYKRKIKKLQEEICGYEMVIASNNNGAVENVTLEIPGINAIDESWLEYINYFKEISNEVMSNESWGLFAGRLGNKSNRSKFASDFYFGRHDSNVKHFLEELKYFETDPVLCKEEWTKSLLKFKKLHSLENRLRNKRQEVFNAIINIDKIREVILRNEAIYSKNFENKEIWKKEKEKLQQEIRSINDNIEINNDYRLRHKEFKPSLLEIIFTFGRKFKIWNIKDLEFIELDKELVLKLSELRKLQNDIDRNYEHYNLIFIESKKELDSNRDNLKNLEKIILDSKEKWGEHTIPDINRWKKNLDYTEKSSPWADDEWNKVRAELFIASLKLHKAFIMINARSVKTNLNALFNDVLTGSLPKEVKEVSVLNCWRTLFLIVPVLSSSFASYSRLFSRLKKESLGWLLIDEAGQSAPQNAAGAIWRSQHSVIVGDPFQLEPIVNIPFSWQNAIKKRFNVPDIFMPSRSSVQLLADRVNNWGTYIDTDESKIWIGSPLKVHRRCNNPMFNICNTIAYDGMMVSGKNNIQSNNIITPSQWIDVQSKDAQGHWIKEEGKQTEHLIQYLLEKDIASNQIFLISPFRDVVRNLKKIAKKFNGINAGTIHTVQGKEADVVILVLGGNPEKPGAKSWASSKPNLLNVAASRAKERLFIIGNMHLWGKYRYFDTCIKYLLENVRSHVN</sequence>
<name>A0A5C1QB36_9SPIO</name>
<dbReference type="Pfam" id="PF13087">
    <property type="entry name" value="AAA_12"/>
    <property type="match status" value="1"/>
</dbReference>
<evidence type="ECO:0000256" key="3">
    <source>
        <dbReference type="ARBA" id="ARBA00022806"/>
    </source>
</evidence>
<dbReference type="KEGG" id="sper:EW093_01175"/>
<dbReference type="Proteomes" id="UP000323824">
    <property type="component" value="Chromosome"/>
</dbReference>
<keyword evidence="7" id="KW-1185">Reference proteome</keyword>
<accession>A0A5C1QB36</accession>
<feature type="domain" description="DNA2/NAM7 helicase-like C-terminal" evidence="5">
    <location>
        <begin position="851"/>
        <end position="1009"/>
    </location>
</feature>
<dbReference type="PANTHER" id="PTHR43788">
    <property type="entry name" value="DNA2/NAM7 HELICASE FAMILY MEMBER"/>
    <property type="match status" value="1"/>
</dbReference>
<evidence type="ECO:0000256" key="4">
    <source>
        <dbReference type="ARBA" id="ARBA00022840"/>
    </source>
</evidence>
<dbReference type="GO" id="GO:0016787">
    <property type="term" value="F:hydrolase activity"/>
    <property type="evidence" value="ECO:0007669"/>
    <property type="project" value="UniProtKB-KW"/>
</dbReference>
<keyword evidence="1" id="KW-0547">Nucleotide-binding</keyword>
<dbReference type="EMBL" id="CP035807">
    <property type="protein sequence ID" value="QEN03372.1"/>
    <property type="molecule type" value="Genomic_DNA"/>
</dbReference>
<dbReference type="PANTHER" id="PTHR43788:SF8">
    <property type="entry name" value="DNA-BINDING PROTEIN SMUBP-2"/>
    <property type="match status" value="1"/>
</dbReference>
<dbReference type="RefSeq" id="WP_149566631.1">
    <property type="nucleotide sequence ID" value="NZ_CP035807.1"/>
</dbReference>
<evidence type="ECO:0000256" key="1">
    <source>
        <dbReference type="ARBA" id="ARBA00022741"/>
    </source>
</evidence>
<keyword evidence="3" id="KW-0347">Helicase</keyword>
<keyword evidence="2" id="KW-0378">Hydrolase</keyword>
<dbReference type="InterPro" id="IPR041679">
    <property type="entry name" value="DNA2/NAM7-like_C"/>
</dbReference>
<reference evidence="6 7" key="2">
    <citation type="submission" date="2019-09" db="EMBL/GenBank/DDBJ databases">
        <title>Complete Genome Sequence and Methylome Analysis of free living Spirochaetas.</title>
        <authorList>
            <person name="Leshcheva N."/>
            <person name="Mikheeva N."/>
        </authorList>
    </citation>
    <scope>NUCLEOTIDE SEQUENCE [LARGE SCALE GENOMIC DNA]</scope>
    <source>
        <strain evidence="6 7">P</strain>
    </source>
</reference>
<organism evidence="6 7">
    <name type="scientific">Thiospirochaeta perfilievii</name>
    <dbReference type="NCBI Taxonomy" id="252967"/>
    <lineage>
        <taxon>Bacteria</taxon>
        <taxon>Pseudomonadati</taxon>
        <taxon>Spirochaetota</taxon>
        <taxon>Spirochaetia</taxon>
        <taxon>Spirochaetales</taxon>
        <taxon>Spirochaetaceae</taxon>
        <taxon>Thiospirochaeta</taxon>
    </lineage>
</organism>